<dbReference type="EMBL" id="CAUEEQ010055445">
    <property type="protein sequence ID" value="CAJ0962565.1"/>
    <property type="molecule type" value="Genomic_DNA"/>
</dbReference>
<feature type="region of interest" description="Disordered" evidence="2">
    <location>
        <begin position="1"/>
        <end position="25"/>
    </location>
</feature>
<comment type="caution">
    <text evidence="3">The sequence shown here is derived from an EMBL/GenBank/DDBJ whole genome shotgun (WGS) entry which is preliminary data.</text>
</comment>
<dbReference type="PANTHER" id="PTHR45738">
    <property type="entry name" value="POLYPHOSPHOINOSITIDE PHOSPHATASE"/>
    <property type="match status" value="1"/>
</dbReference>
<evidence type="ECO:0000313" key="3">
    <source>
        <dbReference type="EMBL" id="CAJ0962565.1"/>
    </source>
</evidence>
<evidence type="ECO:0000256" key="1">
    <source>
        <dbReference type="ARBA" id="ARBA00022801"/>
    </source>
</evidence>
<proteinExistence type="predicted"/>
<accession>A0ABN9MBB0</accession>
<keyword evidence="1" id="KW-0378">Hydrolase</keyword>
<protein>
    <submittedName>
        <fullName evidence="3">Uncharacterized protein</fullName>
    </submittedName>
</protein>
<gene>
    <name evidence="3" type="ORF">RIMI_LOCUS18290931</name>
</gene>
<dbReference type="InterPro" id="IPR043573">
    <property type="entry name" value="Fig4-like"/>
</dbReference>
<evidence type="ECO:0000313" key="4">
    <source>
        <dbReference type="Proteomes" id="UP001176940"/>
    </source>
</evidence>
<sequence>MAGALRMRPPFSSAGGQEEQQEDPGTQGILTDAMLQYLKRNNLMTQYQHGFTRDRSCQTNLINFYEEEREKRRHERILSDELVAAVTYLNQFIPPERSIVYIPWDMAKYTKSKLCNVLDRLNVIAENVVKRTGFFVNRPDAYCSVLRPDEK</sequence>
<reference evidence="3" key="1">
    <citation type="submission" date="2023-07" db="EMBL/GenBank/DDBJ databases">
        <authorList>
            <person name="Stuckert A."/>
        </authorList>
    </citation>
    <scope>NUCLEOTIDE SEQUENCE</scope>
</reference>
<evidence type="ECO:0000256" key="2">
    <source>
        <dbReference type="SAM" id="MobiDB-lite"/>
    </source>
</evidence>
<dbReference type="Proteomes" id="UP001176940">
    <property type="component" value="Unassembled WGS sequence"/>
</dbReference>
<keyword evidence="4" id="KW-1185">Reference proteome</keyword>
<dbReference type="PANTHER" id="PTHR45738:SF5">
    <property type="entry name" value="POLYPHOSPHOINOSITIDE PHOSPHATASE"/>
    <property type="match status" value="1"/>
</dbReference>
<organism evidence="3 4">
    <name type="scientific">Ranitomeya imitator</name>
    <name type="common">mimic poison frog</name>
    <dbReference type="NCBI Taxonomy" id="111125"/>
    <lineage>
        <taxon>Eukaryota</taxon>
        <taxon>Metazoa</taxon>
        <taxon>Chordata</taxon>
        <taxon>Craniata</taxon>
        <taxon>Vertebrata</taxon>
        <taxon>Euteleostomi</taxon>
        <taxon>Amphibia</taxon>
        <taxon>Batrachia</taxon>
        <taxon>Anura</taxon>
        <taxon>Neobatrachia</taxon>
        <taxon>Hyloidea</taxon>
        <taxon>Dendrobatidae</taxon>
        <taxon>Dendrobatinae</taxon>
        <taxon>Ranitomeya</taxon>
    </lineage>
</organism>
<name>A0ABN9MBB0_9NEOB</name>